<keyword evidence="2" id="KW-1185">Reference proteome</keyword>
<organism evidence="1 2">
    <name type="scientific">Escherichia phage L27</name>
    <dbReference type="NCBI Taxonomy" id="2562890"/>
    <lineage>
        <taxon>Viruses</taxon>
        <taxon>Duplodnaviria</taxon>
        <taxon>Heunggongvirae</taxon>
        <taxon>Uroviricota</taxon>
        <taxon>Caudoviricetes</taxon>
        <taxon>Andersonviridae</taxon>
        <taxon>Ounavirinae</taxon>
        <taxon>Felixounavirus</taxon>
        <taxon>Felixounavirus L27</taxon>
    </lineage>
</organism>
<dbReference type="Proteomes" id="UP000308570">
    <property type="component" value="Segment"/>
</dbReference>
<evidence type="ECO:0000313" key="1">
    <source>
        <dbReference type="EMBL" id="BBJ27028.1"/>
    </source>
</evidence>
<accession>A0A455XIY6</accession>
<dbReference type="EMBL" id="LC473039">
    <property type="protein sequence ID" value="BBJ27028.1"/>
    <property type="molecule type" value="Genomic_DNA"/>
</dbReference>
<protein>
    <submittedName>
        <fullName evidence="1">Phage protein</fullName>
    </submittedName>
</protein>
<reference evidence="1 2" key="1">
    <citation type="submission" date="2019-03" db="EMBL/GenBank/DDBJ databases">
        <title>Complete Genome Sequence of the Escherichia Bacteriophage L27.</title>
        <authorList>
            <person name="Fujiki J."/>
            <person name="Munby M."/>
            <person name="Usui M."/>
            <person name="Tamura Y."/>
            <person name="Sasaki M."/>
            <person name="Sawa H."/>
            <person name="Iwano H."/>
        </authorList>
    </citation>
    <scope>NUCLEOTIDE SEQUENCE [LARGE SCALE GENOMIC DNA]</scope>
</reference>
<sequence length="51" mass="6063">MFIFESPSLRTLFSREVIASPLMSNLLVLIADCKQFFKFIYKESFKLIPFR</sequence>
<proteinExistence type="predicted"/>
<name>A0A455XIY6_9CAUD</name>
<evidence type="ECO:0000313" key="2">
    <source>
        <dbReference type="Proteomes" id="UP000308570"/>
    </source>
</evidence>